<name>A0A392PPJ5_9FABA</name>
<evidence type="ECO:0000256" key="1">
    <source>
        <dbReference type="SAM" id="MobiDB-lite"/>
    </source>
</evidence>
<dbReference type="PANTHER" id="PTHR34132:SF4">
    <property type="entry name" value="EXPRESSED PROTEIN"/>
    <property type="match status" value="1"/>
</dbReference>
<comment type="caution">
    <text evidence="2">The sequence shown here is derived from an EMBL/GenBank/DDBJ whole genome shotgun (WGS) entry which is preliminary data.</text>
</comment>
<dbReference type="PANTHER" id="PTHR34132">
    <property type="entry name" value="EMB|CAB87627.1-RELATED"/>
    <property type="match status" value="1"/>
</dbReference>
<organism evidence="2 3">
    <name type="scientific">Trifolium medium</name>
    <dbReference type="NCBI Taxonomy" id="97028"/>
    <lineage>
        <taxon>Eukaryota</taxon>
        <taxon>Viridiplantae</taxon>
        <taxon>Streptophyta</taxon>
        <taxon>Embryophyta</taxon>
        <taxon>Tracheophyta</taxon>
        <taxon>Spermatophyta</taxon>
        <taxon>Magnoliopsida</taxon>
        <taxon>eudicotyledons</taxon>
        <taxon>Gunneridae</taxon>
        <taxon>Pentapetalae</taxon>
        <taxon>rosids</taxon>
        <taxon>fabids</taxon>
        <taxon>Fabales</taxon>
        <taxon>Fabaceae</taxon>
        <taxon>Papilionoideae</taxon>
        <taxon>50 kb inversion clade</taxon>
        <taxon>NPAAA clade</taxon>
        <taxon>Hologalegina</taxon>
        <taxon>IRL clade</taxon>
        <taxon>Trifolieae</taxon>
        <taxon>Trifolium</taxon>
    </lineage>
</organism>
<evidence type="ECO:0000313" key="3">
    <source>
        <dbReference type="Proteomes" id="UP000265520"/>
    </source>
</evidence>
<dbReference type="Proteomes" id="UP000265520">
    <property type="component" value="Unassembled WGS sequence"/>
</dbReference>
<evidence type="ECO:0008006" key="4">
    <source>
        <dbReference type="Google" id="ProtNLM"/>
    </source>
</evidence>
<keyword evidence="3" id="KW-1185">Reference proteome</keyword>
<protein>
    <recommendedName>
        <fullName evidence="4">Methyltransferase-related protein</fullName>
    </recommendedName>
</protein>
<sequence>MCPLRLILIFLSAILAGFFVLRNLRSQPQPQLTEDTPQTETSDSAKPTLNSPSKSKVKVALESGFWTFVDMASGRYLWRQMVKSSSK</sequence>
<evidence type="ECO:0000313" key="2">
    <source>
        <dbReference type="EMBL" id="MCI14001.1"/>
    </source>
</evidence>
<feature type="region of interest" description="Disordered" evidence="1">
    <location>
        <begin position="29"/>
        <end position="54"/>
    </location>
</feature>
<dbReference type="EMBL" id="LXQA010090537">
    <property type="protein sequence ID" value="MCI14001.1"/>
    <property type="molecule type" value="Genomic_DNA"/>
</dbReference>
<dbReference type="AlphaFoldDB" id="A0A392PPJ5"/>
<reference evidence="2 3" key="1">
    <citation type="journal article" date="2018" name="Front. Plant Sci.">
        <title>Red Clover (Trifolium pratense) and Zigzag Clover (T. medium) - A Picture of Genomic Similarities and Differences.</title>
        <authorList>
            <person name="Dluhosova J."/>
            <person name="Istvanek J."/>
            <person name="Nedelnik J."/>
            <person name="Repkova J."/>
        </authorList>
    </citation>
    <scope>NUCLEOTIDE SEQUENCE [LARGE SCALE GENOMIC DNA]</scope>
    <source>
        <strain evidence="3">cv. 10/8</strain>
        <tissue evidence="2">Leaf</tissue>
    </source>
</reference>
<accession>A0A392PPJ5</accession>
<proteinExistence type="predicted"/>